<dbReference type="InterPro" id="IPR036374">
    <property type="entry name" value="OxRdtase_Mopterin-bd_sf"/>
</dbReference>
<dbReference type="RefSeq" id="WP_043842289.1">
    <property type="nucleotide sequence ID" value="NZ_AQQW01000002.1"/>
</dbReference>
<keyword evidence="3" id="KW-1185">Reference proteome</keyword>
<accession>W4HPY3</accession>
<dbReference type="Proteomes" id="UP000019063">
    <property type="component" value="Unassembled WGS sequence"/>
</dbReference>
<dbReference type="Gene3D" id="3.90.420.10">
    <property type="entry name" value="Oxidoreductase, molybdopterin-binding domain"/>
    <property type="match status" value="1"/>
</dbReference>
<dbReference type="eggNOG" id="COG3915">
    <property type="taxonomic scope" value="Bacteria"/>
</dbReference>
<dbReference type="PATRIC" id="fig|1317118.6.peg.861"/>
<sequence>MAGLRTALFLALFGGPPAVTADPLPAPEGDVLLTVSGAILQTNHAETAQFDRSMLEALDPVTFETTTIWTEGAQSFTGVPLAALMDAVGATGEAISATAINDYSVEIPASDWEDGGPVVAFLNNGEPMSLRDKGPLWIVWPFDDDEAYRSETIYSRSIWQLDRIEVTE</sequence>
<dbReference type="AlphaFoldDB" id="W4HPY3"/>
<evidence type="ECO:0008006" key="4">
    <source>
        <dbReference type="Google" id="ProtNLM"/>
    </source>
</evidence>
<evidence type="ECO:0000313" key="3">
    <source>
        <dbReference type="Proteomes" id="UP000019063"/>
    </source>
</evidence>
<evidence type="ECO:0000256" key="1">
    <source>
        <dbReference type="SAM" id="SignalP"/>
    </source>
</evidence>
<dbReference type="EMBL" id="AQQW01000002">
    <property type="protein sequence ID" value="ETW14055.1"/>
    <property type="molecule type" value="Genomic_DNA"/>
</dbReference>
<gene>
    <name evidence="2" type="ORF">ATO8_04156</name>
</gene>
<name>W4HPY3_9RHOB</name>
<feature type="signal peptide" evidence="1">
    <location>
        <begin position="1"/>
        <end position="21"/>
    </location>
</feature>
<evidence type="ECO:0000313" key="2">
    <source>
        <dbReference type="EMBL" id="ETW14055.1"/>
    </source>
</evidence>
<comment type="caution">
    <text evidence="2">The sequence shown here is derived from an EMBL/GenBank/DDBJ whole genome shotgun (WGS) entry which is preliminary data.</text>
</comment>
<reference evidence="2 3" key="1">
    <citation type="journal article" date="2014" name="Antonie Van Leeuwenhoek">
        <title>Roseivivax atlanticus sp. nov., isolated from surface seawater of the Atlantic Ocean.</title>
        <authorList>
            <person name="Li G."/>
            <person name="Lai Q."/>
            <person name="Liu X."/>
            <person name="Sun F."/>
            <person name="Shao Z."/>
        </authorList>
    </citation>
    <scope>NUCLEOTIDE SEQUENCE [LARGE SCALE GENOMIC DNA]</scope>
    <source>
        <strain evidence="2 3">22II-s10s</strain>
    </source>
</reference>
<dbReference type="SUPFAM" id="SSF56524">
    <property type="entry name" value="Oxidoreductase molybdopterin-binding domain"/>
    <property type="match status" value="1"/>
</dbReference>
<feature type="chain" id="PRO_5004842082" description="Oxidoreductase molybdopterin-binding domain-containing protein" evidence="1">
    <location>
        <begin position="22"/>
        <end position="168"/>
    </location>
</feature>
<proteinExistence type="predicted"/>
<dbReference type="STRING" id="1379903.ATO8_04156"/>
<protein>
    <recommendedName>
        <fullName evidence="4">Oxidoreductase molybdopterin-binding domain-containing protein</fullName>
    </recommendedName>
</protein>
<keyword evidence="1" id="KW-0732">Signal</keyword>
<organism evidence="2 3">
    <name type="scientific">Roseivivax marinus</name>
    <dbReference type="NCBI Taxonomy" id="1379903"/>
    <lineage>
        <taxon>Bacteria</taxon>
        <taxon>Pseudomonadati</taxon>
        <taxon>Pseudomonadota</taxon>
        <taxon>Alphaproteobacteria</taxon>
        <taxon>Rhodobacterales</taxon>
        <taxon>Roseobacteraceae</taxon>
        <taxon>Roseivivax</taxon>
    </lineage>
</organism>